<dbReference type="AlphaFoldDB" id="A0AAW8RD59"/>
<dbReference type="RefSeq" id="WP_311780838.1">
    <property type="nucleotide sequence ID" value="NZ_JALRMR010000015.1"/>
</dbReference>
<comment type="similarity">
    <text evidence="1">Belongs to the Arg-specific ADP-ribosyltransferase family.</text>
</comment>
<dbReference type="InterPro" id="IPR000768">
    <property type="entry name" value="ART"/>
</dbReference>
<dbReference type="SUPFAM" id="SSF56399">
    <property type="entry name" value="ADP-ribosylation"/>
    <property type="match status" value="1"/>
</dbReference>
<dbReference type="GO" id="GO:0106274">
    <property type="term" value="F:NAD+-protein-arginine ADP-ribosyltransferase activity"/>
    <property type="evidence" value="ECO:0007669"/>
    <property type="project" value="UniProtKB-EC"/>
</dbReference>
<reference evidence="7" key="1">
    <citation type="submission" date="2022-04" db="EMBL/GenBank/DDBJ databases">
        <title>Draft genome sequences of lactic acid bacteria (LAB) strains involved in meat spoilage.</title>
        <authorList>
            <person name="Palevich N."/>
        </authorList>
    </citation>
    <scope>NUCLEOTIDE SEQUENCE</scope>
    <source>
        <strain evidence="7">9-14</strain>
    </source>
</reference>
<keyword evidence="3" id="KW-0328">Glycosyltransferase</keyword>
<name>A0AAW8RD59_CARDV</name>
<keyword evidence="5" id="KW-0548">Nucleotidyltransferase</keyword>
<dbReference type="Gene3D" id="3.90.176.10">
    <property type="entry name" value="Toxin ADP-ribosyltransferase, Chain A, domain 1"/>
    <property type="match status" value="1"/>
</dbReference>
<evidence type="ECO:0000256" key="2">
    <source>
        <dbReference type="ARBA" id="ARBA00012031"/>
    </source>
</evidence>
<dbReference type="PROSITE" id="PS51996">
    <property type="entry name" value="TR_MART"/>
    <property type="match status" value="1"/>
</dbReference>
<evidence type="ECO:0000256" key="6">
    <source>
        <dbReference type="ARBA" id="ARBA00047597"/>
    </source>
</evidence>
<proteinExistence type="inferred from homology"/>
<accession>A0AAW8RD59</accession>
<evidence type="ECO:0000313" key="7">
    <source>
        <dbReference type="EMBL" id="MDT1975052.1"/>
    </source>
</evidence>
<evidence type="ECO:0000256" key="1">
    <source>
        <dbReference type="ARBA" id="ARBA00009558"/>
    </source>
</evidence>
<evidence type="ECO:0000256" key="4">
    <source>
        <dbReference type="ARBA" id="ARBA00022679"/>
    </source>
</evidence>
<dbReference type="EMBL" id="JALRMR010000015">
    <property type="protein sequence ID" value="MDT1975052.1"/>
    <property type="molecule type" value="Genomic_DNA"/>
</dbReference>
<gene>
    <name evidence="7" type="ORF">MX635_11660</name>
</gene>
<comment type="caution">
    <text evidence="7">The sequence shown here is derived from an EMBL/GenBank/DDBJ whole genome shotgun (WGS) entry which is preliminary data.</text>
</comment>
<protein>
    <recommendedName>
        <fullName evidence="2">NAD(+)--protein-arginine ADP-ribosyltransferase</fullName>
        <ecNumber evidence="2">2.4.2.31</ecNumber>
    </recommendedName>
</protein>
<dbReference type="EC" id="2.4.2.31" evidence="2"/>
<keyword evidence="4" id="KW-0808">Transferase</keyword>
<dbReference type="Pfam" id="PF01129">
    <property type="entry name" value="ART"/>
    <property type="match status" value="1"/>
</dbReference>
<organism evidence="7 8">
    <name type="scientific">Carnobacterium divergens</name>
    <name type="common">Lactobacillus divergens</name>
    <dbReference type="NCBI Taxonomy" id="2748"/>
    <lineage>
        <taxon>Bacteria</taxon>
        <taxon>Bacillati</taxon>
        <taxon>Bacillota</taxon>
        <taxon>Bacilli</taxon>
        <taxon>Lactobacillales</taxon>
        <taxon>Carnobacteriaceae</taxon>
        <taxon>Carnobacterium</taxon>
    </lineage>
</organism>
<dbReference type="Proteomes" id="UP001249945">
    <property type="component" value="Unassembled WGS sequence"/>
</dbReference>
<evidence type="ECO:0000313" key="8">
    <source>
        <dbReference type="Proteomes" id="UP001249945"/>
    </source>
</evidence>
<comment type="catalytic activity">
    <reaction evidence="6">
        <text>L-arginyl-[protein] + NAD(+) = N(omega)-(ADP-D-ribosyl)-L-arginyl-[protein] + nicotinamide + H(+)</text>
        <dbReference type="Rhea" id="RHEA:19149"/>
        <dbReference type="Rhea" id="RHEA-COMP:10532"/>
        <dbReference type="Rhea" id="RHEA-COMP:15087"/>
        <dbReference type="ChEBI" id="CHEBI:15378"/>
        <dbReference type="ChEBI" id="CHEBI:17154"/>
        <dbReference type="ChEBI" id="CHEBI:29965"/>
        <dbReference type="ChEBI" id="CHEBI:57540"/>
        <dbReference type="ChEBI" id="CHEBI:142554"/>
        <dbReference type="EC" id="2.4.2.31"/>
    </reaction>
</comment>
<sequence>MVLEELKKIQIEHGKSIREVKLVTGNLASIEESQQIDYLILSALPNDYTPIEGSVIGALEEQGISVKELSENKLIDFRPKYPVWVSRDIKGANFNRIVVYEPNISTKEEPIETVYSNIRFIFSAIQRIEEEEKKNQPINIATSLLSTNSAGSDEATMLEELFFSAVHWAAMKFPFKNIYIDIYHTRLSTEELCNKWDICDKMYNSYDNLDFDNYHVYAEKAKEIIEERELPEYMTFRQAFAICVYTSSFYQTINSILRMNDTGSKDYKKLRPLLEALDSGLGNISFYKGNAYRAEVHMSDDRLAENSPGNYITNLAYTSTAYEPMEGAEDVDYQFIFNSHEGSIIEDFSFYPYEHEVLFYRQMNYLVLNVTETKFFLFECDETKRELRGE</sequence>
<dbReference type="GO" id="GO:0016779">
    <property type="term" value="F:nucleotidyltransferase activity"/>
    <property type="evidence" value="ECO:0007669"/>
    <property type="project" value="UniProtKB-KW"/>
</dbReference>
<evidence type="ECO:0000256" key="5">
    <source>
        <dbReference type="ARBA" id="ARBA00022695"/>
    </source>
</evidence>
<evidence type="ECO:0000256" key="3">
    <source>
        <dbReference type="ARBA" id="ARBA00022676"/>
    </source>
</evidence>